<dbReference type="GO" id="GO:0046872">
    <property type="term" value="F:metal ion binding"/>
    <property type="evidence" value="ECO:0007669"/>
    <property type="project" value="UniProtKB-KW"/>
</dbReference>
<evidence type="ECO:0000256" key="5">
    <source>
        <dbReference type="ARBA" id="ARBA00022898"/>
    </source>
</evidence>
<organism evidence="12">
    <name type="scientific">Candidatus Methanophagaceae archaeon ANME-1 ERB6</name>
    <dbReference type="NCBI Taxonomy" id="2759912"/>
    <lineage>
        <taxon>Archaea</taxon>
        <taxon>Methanobacteriati</taxon>
        <taxon>Methanobacteriota</taxon>
        <taxon>Stenosarchaea group</taxon>
        <taxon>Methanomicrobia</taxon>
        <taxon>Candidatus Methanophagales</taxon>
        <taxon>Candidatus Methanophagaceae</taxon>
    </lineage>
</organism>
<evidence type="ECO:0000313" key="12">
    <source>
        <dbReference type="EMBL" id="QNO53373.1"/>
    </source>
</evidence>
<feature type="domain" description="Radical SAM core" evidence="9">
    <location>
        <begin position="92"/>
        <end position="310"/>
    </location>
</feature>
<dbReference type="Gene3D" id="3.20.20.70">
    <property type="entry name" value="Aldolase class I"/>
    <property type="match status" value="1"/>
</dbReference>
<dbReference type="GO" id="GO:0051539">
    <property type="term" value="F:4 iron, 4 sulfur cluster binding"/>
    <property type="evidence" value="ECO:0007669"/>
    <property type="project" value="UniProtKB-KW"/>
</dbReference>
<feature type="binding site" evidence="8">
    <location>
        <position position="106"/>
    </location>
    <ligand>
        <name>[4Fe-4S] cluster</name>
        <dbReference type="ChEBI" id="CHEBI:49883"/>
        <note>4Fe-4S-S-AdoMet</note>
    </ligand>
</feature>
<name>A0A7G9YZD9_9EURY</name>
<evidence type="ECO:0000313" key="10">
    <source>
        <dbReference type="EMBL" id="QNO52441.1"/>
    </source>
</evidence>
<keyword evidence="5" id="KW-0663">Pyridoxal phosphate</keyword>
<dbReference type="NCBIfam" id="TIGR00238">
    <property type="entry name" value="KamA family radical SAM protein"/>
    <property type="match status" value="1"/>
</dbReference>
<evidence type="ECO:0000256" key="7">
    <source>
        <dbReference type="ARBA" id="ARBA00023014"/>
    </source>
</evidence>
<dbReference type="InterPro" id="IPR003739">
    <property type="entry name" value="Lys_aminomutase/Glu_NH3_mut"/>
</dbReference>
<gene>
    <name evidence="12" type="primary">ablA</name>
    <name evidence="10" type="ORF">DJCILHOG_00023</name>
    <name evidence="12" type="ORF">KFLEFLPM_00027</name>
    <name evidence="11" type="ORF">NBNHMHLL_00006</name>
</gene>
<keyword evidence="7 8" id="KW-0411">Iron-sulfur</keyword>
<dbReference type="PIRSF" id="PIRSF004911">
    <property type="entry name" value="DUF160"/>
    <property type="match status" value="1"/>
</dbReference>
<dbReference type="SFLD" id="SFLDG01070">
    <property type="entry name" value="PLP-dependent"/>
    <property type="match status" value="1"/>
</dbReference>
<comment type="cofactor">
    <cofactor evidence="1">
        <name>pyridoxal 5'-phosphate</name>
        <dbReference type="ChEBI" id="CHEBI:597326"/>
    </cofactor>
</comment>
<keyword evidence="6" id="KW-0408">Iron</keyword>
<dbReference type="InterPro" id="IPR007197">
    <property type="entry name" value="rSAM"/>
</dbReference>
<keyword evidence="2 8" id="KW-0004">4Fe-4S</keyword>
<dbReference type="PANTHER" id="PTHR30538">
    <property type="entry name" value="LYSINE 2,3-AMINOMUTASE-RELATED"/>
    <property type="match status" value="1"/>
</dbReference>
<reference evidence="12" key="1">
    <citation type="submission" date="2020-06" db="EMBL/GenBank/DDBJ databases">
        <title>Unique genomic features of the anaerobic methanotrophic archaea.</title>
        <authorList>
            <person name="Chadwick G.L."/>
            <person name="Skennerton C.T."/>
            <person name="Laso-Perez R."/>
            <person name="Leu A.O."/>
            <person name="Speth D.R."/>
            <person name="Yu H."/>
            <person name="Morgan-Lang C."/>
            <person name="Hatzenpichler R."/>
            <person name="Goudeau D."/>
            <person name="Malmstrom R."/>
            <person name="Brazelton W.J."/>
            <person name="Woyke T."/>
            <person name="Hallam S.J."/>
            <person name="Tyson G.W."/>
            <person name="Wegener G."/>
            <person name="Boetius A."/>
            <person name="Orphan V."/>
        </authorList>
    </citation>
    <scope>NUCLEOTIDE SEQUENCE</scope>
</reference>
<evidence type="ECO:0000259" key="9">
    <source>
        <dbReference type="PROSITE" id="PS51918"/>
    </source>
</evidence>
<dbReference type="PANTHER" id="PTHR30538:SF0">
    <property type="entry name" value="L-LYSINE 2,3-AMINOMUTASE AQ_1632-RELATED"/>
    <property type="match status" value="1"/>
</dbReference>
<dbReference type="AlphaFoldDB" id="A0A7G9YZD9"/>
<dbReference type="EC" id="5.4.3.2" evidence="12"/>
<proteinExistence type="predicted"/>
<accession>A0A7G9YZD9</accession>
<dbReference type="SFLD" id="SFLDS00029">
    <property type="entry name" value="Radical_SAM"/>
    <property type="match status" value="1"/>
</dbReference>
<dbReference type="EMBL" id="MT631510">
    <property type="protein sequence ID" value="QNO52441.1"/>
    <property type="molecule type" value="Genomic_DNA"/>
</dbReference>
<dbReference type="InterPro" id="IPR058240">
    <property type="entry name" value="rSAM_sf"/>
</dbReference>
<evidence type="ECO:0000256" key="8">
    <source>
        <dbReference type="PIRSR" id="PIRSR004911-1"/>
    </source>
</evidence>
<dbReference type="InterPro" id="IPR013785">
    <property type="entry name" value="Aldolase_TIM"/>
</dbReference>
<evidence type="ECO:0000256" key="2">
    <source>
        <dbReference type="ARBA" id="ARBA00022485"/>
    </source>
</evidence>
<feature type="binding site" evidence="8">
    <location>
        <position position="113"/>
    </location>
    <ligand>
        <name>[4Fe-4S] cluster</name>
        <dbReference type="ChEBI" id="CHEBI:49883"/>
        <note>4Fe-4S-S-AdoMet</note>
    </ligand>
</feature>
<evidence type="ECO:0000256" key="1">
    <source>
        <dbReference type="ARBA" id="ARBA00001933"/>
    </source>
</evidence>
<evidence type="ECO:0000313" key="11">
    <source>
        <dbReference type="EMBL" id="QNO52574.1"/>
    </source>
</evidence>
<dbReference type="PROSITE" id="PS51918">
    <property type="entry name" value="RADICAL_SAM"/>
    <property type="match status" value="1"/>
</dbReference>
<feature type="binding site" evidence="8">
    <location>
        <position position="110"/>
    </location>
    <ligand>
        <name>[4Fe-4S] cluster</name>
        <dbReference type="ChEBI" id="CHEBI:49883"/>
        <note>4Fe-4S-S-AdoMet</note>
    </ligand>
</feature>
<dbReference type="Pfam" id="PF04055">
    <property type="entry name" value="Radical_SAM"/>
    <property type="match status" value="1"/>
</dbReference>
<protein>
    <submittedName>
        <fullName evidence="12">L-lysine 2,3-aminomutase</fullName>
        <ecNumber evidence="12">5.4.3.2</ecNumber>
    </submittedName>
</protein>
<sequence length="366" mass="42327">MTWQEELRENICTIAQLKKHVDLSPEEEGQLREIMRIHPMSITLYYMSLIDVNNPDDPIRKMAVPSKEELNVIGSYDTSGERENTKMPGLQHKYLQTALILATNRCAMYCRYCFRKRLVGLPTAEIVRRFNDAVNYIGNHKEINNVLITGGDPFVLSTKVIRQFLDKLSVFTHLEFIRFGTRVPVTFPNRILEDEELLTLLANTTANRKRVYVVTQFNHPREITQESVAAVESLICSDVIVNNQTVLLHGVNDNLETLAELQNKLVGIGVNPYYVFQCRPVKRVKTQFQVSLYKGYEIVEDAKKLLNGHSKRFKYIMSHLSGKIEIVGIMEDYIYFKYHQAKDYDNIGKLFKKKLNKTAGWLDELD</sequence>
<keyword evidence="4 8" id="KW-0479">Metal-binding</keyword>
<keyword evidence="12" id="KW-0413">Isomerase</keyword>
<keyword evidence="3" id="KW-0949">S-adenosyl-L-methionine</keyword>
<evidence type="ECO:0000256" key="4">
    <source>
        <dbReference type="ARBA" id="ARBA00022723"/>
    </source>
</evidence>
<dbReference type="EMBL" id="MT631539">
    <property type="protein sequence ID" value="QNO53373.1"/>
    <property type="molecule type" value="Genomic_DNA"/>
</dbReference>
<evidence type="ECO:0000256" key="6">
    <source>
        <dbReference type="ARBA" id="ARBA00023004"/>
    </source>
</evidence>
<dbReference type="GO" id="GO:0050066">
    <property type="term" value="F:L-lysine 2,3-aminomutase activity"/>
    <property type="evidence" value="ECO:0007669"/>
    <property type="project" value="UniProtKB-EC"/>
</dbReference>
<dbReference type="EMBL" id="MT631514">
    <property type="protein sequence ID" value="QNO52574.1"/>
    <property type="molecule type" value="Genomic_DNA"/>
</dbReference>
<evidence type="ECO:0000256" key="3">
    <source>
        <dbReference type="ARBA" id="ARBA00022691"/>
    </source>
</evidence>
<dbReference type="CDD" id="cd01335">
    <property type="entry name" value="Radical_SAM"/>
    <property type="match status" value="1"/>
</dbReference>
<dbReference type="SUPFAM" id="SSF102114">
    <property type="entry name" value="Radical SAM enzymes"/>
    <property type="match status" value="1"/>
</dbReference>